<dbReference type="EnsemblBacteria" id="AGY32482">
    <property type="protein sequence ID" value="AGY32482"/>
    <property type="gene ID" value="RSP_7627"/>
</dbReference>
<evidence type="ECO:0000313" key="2">
    <source>
        <dbReference type="Proteomes" id="UP000002703"/>
    </source>
</evidence>
<protein>
    <submittedName>
        <fullName evidence="1">Uncharacterized protein</fullName>
    </submittedName>
</protein>
<dbReference type="GeneID" id="17312449"/>
<keyword evidence="2" id="KW-1185">Reference proteome</keyword>
<sequence>MLDHDQIDTFARDEILSAWSDAIAAVSPHLPGGQPMPLDRIGIARRIAQRLGCTTGRVFEVVGAEHG</sequence>
<dbReference type="AlphaFoldDB" id="U5NMJ7"/>
<reference evidence="2" key="1">
    <citation type="submission" date="2005-09" db="EMBL/GenBank/DDBJ databases">
        <title>Complete sequence of chromosome 2 of Rhodobacter sphaeroides 2.4.1.</title>
        <authorList>
            <person name="Copeland A."/>
            <person name="Lucas S."/>
            <person name="Lapidus A."/>
            <person name="Barry K."/>
            <person name="Detter J.C."/>
            <person name="Glavina T."/>
            <person name="Hammon N."/>
            <person name="Israni S."/>
            <person name="Pitluck S."/>
            <person name="Richardson P."/>
            <person name="Mackenzie C."/>
            <person name="Choudhary M."/>
            <person name="Larimer F."/>
            <person name="Hauser L.J."/>
            <person name="Land M."/>
            <person name="Donohue T.J."/>
            <person name="Kaplan S."/>
        </authorList>
    </citation>
    <scope>NUCLEOTIDE SEQUENCE [LARGE SCALE GENOMIC DNA]</scope>
    <source>
        <strain evidence="2">ATCC 17023 / DSM 158 / JCM 6121 / CCUG 31486 / LMG 2827 / NBRC 12203 / NCIMB 8253 / ATH 2.4.1.</strain>
    </source>
</reference>
<proteinExistence type="predicted"/>
<organism evidence="1 2">
    <name type="scientific">Cereibacter sphaeroides (strain ATCC 17023 / DSM 158 / JCM 6121 / CCUG 31486 / LMG 2827 / NBRC 12203 / NCIMB 8253 / ATH 2.4.1.)</name>
    <name type="common">Rhodobacter sphaeroides</name>
    <dbReference type="NCBI Taxonomy" id="272943"/>
    <lineage>
        <taxon>Bacteria</taxon>
        <taxon>Pseudomonadati</taxon>
        <taxon>Pseudomonadota</taxon>
        <taxon>Alphaproteobacteria</taxon>
        <taxon>Rhodobacterales</taxon>
        <taxon>Paracoccaceae</taxon>
        <taxon>Cereibacter</taxon>
    </lineage>
</organism>
<dbReference type="Proteomes" id="UP000002703">
    <property type="component" value="Chromosome 2"/>
</dbReference>
<gene>
    <name evidence="1" type="ORF">RSP_7627</name>
</gene>
<dbReference type="EMBL" id="CP000144">
    <property type="protein sequence ID" value="AGY32482.1"/>
    <property type="molecule type" value="Genomic_DNA"/>
</dbReference>
<dbReference type="KEGG" id="rsp:RSP_7627"/>
<dbReference type="STRING" id="272943.RSP_7627"/>
<evidence type="ECO:0000313" key="1">
    <source>
        <dbReference type="EMBL" id="AGY32482.1"/>
    </source>
</evidence>
<name>U5NMJ7_CERS4</name>
<accession>U5NMJ7</accession>
<dbReference type="RefSeq" id="WP_023004254.1">
    <property type="nucleotide sequence ID" value="NC_007494.2"/>
</dbReference>